<keyword evidence="2" id="KW-1185">Reference proteome</keyword>
<sequence>MKPGCEGTGRSCSLAGETLVLHERCATYSMRPAEAREHPFVESACPRTSRVRFVSLPCACTLSVSQAFGSLALKPVPIRRQLPRSVSRTRLLWRRVPAYRSHLFRSRCLVHDGLVRKHGPMTYGCTTASHGAGEASTPPGVPLNRREENCSSANLYTMQHFTSAANSVDACLLRFQVRLAVSSSLCHESSRSPLP</sequence>
<accession>A0A9P3LMU0</accession>
<dbReference type="AlphaFoldDB" id="A0A9P3LMU0"/>
<dbReference type="Proteomes" id="UP000703269">
    <property type="component" value="Unassembled WGS sequence"/>
</dbReference>
<gene>
    <name evidence="1" type="ORF">PsYK624_162920</name>
</gene>
<name>A0A9P3LMU0_9APHY</name>
<evidence type="ECO:0000313" key="1">
    <source>
        <dbReference type="EMBL" id="GJF00015.1"/>
    </source>
</evidence>
<dbReference type="EMBL" id="BPQB01000129">
    <property type="protein sequence ID" value="GJF00015.1"/>
    <property type="molecule type" value="Genomic_DNA"/>
</dbReference>
<comment type="caution">
    <text evidence="1">The sequence shown here is derived from an EMBL/GenBank/DDBJ whole genome shotgun (WGS) entry which is preliminary data.</text>
</comment>
<proteinExistence type="predicted"/>
<organism evidence="1 2">
    <name type="scientific">Phanerochaete sordida</name>
    <dbReference type="NCBI Taxonomy" id="48140"/>
    <lineage>
        <taxon>Eukaryota</taxon>
        <taxon>Fungi</taxon>
        <taxon>Dikarya</taxon>
        <taxon>Basidiomycota</taxon>
        <taxon>Agaricomycotina</taxon>
        <taxon>Agaricomycetes</taxon>
        <taxon>Polyporales</taxon>
        <taxon>Phanerochaetaceae</taxon>
        <taxon>Phanerochaete</taxon>
    </lineage>
</organism>
<protein>
    <submittedName>
        <fullName evidence="1">Uncharacterized protein</fullName>
    </submittedName>
</protein>
<reference evidence="1 2" key="1">
    <citation type="submission" date="2021-08" db="EMBL/GenBank/DDBJ databases">
        <title>Draft Genome Sequence of Phanerochaete sordida strain YK-624.</title>
        <authorList>
            <person name="Mori T."/>
            <person name="Dohra H."/>
            <person name="Suzuki T."/>
            <person name="Kawagishi H."/>
            <person name="Hirai H."/>
        </authorList>
    </citation>
    <scope>NUCLEOTIDE SEQUENCE [LARGE SCALE GENOMIC DNA]</scope>
    <source>
        <strain evidence="1 2">YK-624</strain>
    </source>
</reference>
<evidence type="ECO:0000313" key="2">
    <source>
        <dbReference type="Proteomes" id="UP000703269"/>
    </source>
</evidence>